<evidence type="ECO:0000256" key="9">
    <source>
        <dbReference type="ARBA" id="ARBA00023125"/>
    </source>
</evidence>
<dbReference type="SMART" id="SM00490">
    <property type="entry name" value="HELICc"/>
    <property type="match status" value="1"/>
</dbReference>
<evidence type="ECO:0000313" key="15">
    <source>
        <dbReference type="Proteomes" id="UP000838100"/>
    </source>
</evidence>
<evidence type="ECO:0000256" key="5">
    <source>
        <dbReference type="ARBA" id="ARBA00022801"/>
    </source>
</evidence>
<comment type="subunit">
    <text evidence="11">Component of the replication restart primosome.</text>
</comment>
<proteinExistence type="inferred from homology"/>
<dbReference type="NCBIfam" id="NF004065">
    <property type="entry name" value="PRK05580.1-1"/>
    <property type="match status" value="1"/>
</dbReference>
<dbReference type="HAMAP" id="MF_00983">
    <property type="entry name" value="PriA"/>
    <property type="match status" value="1"/>
</dbReference>
<comment type="catalytic activity">
    <reaction evidence="11">
        <text>ATP + H2O = ADP + phosphate + H(+)</text>
        <dbReference type="Rhea" id="RHEA:13065"/>
        <dbReference type="ChEBI" id="CHEBI:15377"/>
        <dbReference type="ChEBI" id="CHEBI:15378"/>
        <dbReference type="ChEBI" id="CHEBI:30616"/>
        <dbReference type="ChEBI" id="CHEBI:43474"/>
        <dbReference type="ChEBI" id="CHEBI:456216"/>
        <dbReference type="EC" id="5.6.2.4"/>
    </reaction>
</comment>
<dbReference type="EC" id="5.6.2.4" evidence="11"/>
<evidence type="ECO:0000256" key="2">
    <source>
        <dbReference type="ARBA" id="ARBA00022705"/>
    </source>
</evidence>
<dbReference type="NCBIfam" id="NF004067">
    <property type="entry name" value="PRK05580.1-4"/>
    <property type="match status" value="1"/>
</dbReference>
<evidence type="ECO:0000256" key="11">
    <source>
        <dbReference type="HAMAP-Rule" id="MF_00983"/>
    </source>
</evidence>
<evidence type="ECO:0000259" key="13">
    <source>
        <dbReference type="PROSITE" id="PS51194"/>
    </source>
</evidence>
<evidence type="ECO:0000256" key="1">
    <source>
        <dbReference type="ARBA" id="ARBA00022515"/>
    </source>
</evidence>
<sequence length="760" mass="83953">MSSSNRDQVPAPANSLGLDAPIPRAAVWRVAVPTPLRKLYDYLPAAGLSATEIARVQPGCRVKVSFGRQNLIAVVVDPDAVADIAVSKLKPVQQLLDDQPVIADDVFELCRWISRYYHYGLGEVLSGAMPVMLRKGRSTAVSKKLWRLTTMGKGLPEGGLKKAKKQAQLLQLLQRHPQGMDNAALKAEGVSTAVSRAMSAKALIEQVEVFDDQMMGERLDSRLAETELVLTEEQRQAVNGVDDKGFAATLLEGVTGSGKTEVYLQLIHRQLIAGRQALVLVPEIGLTPQTRQRFADRFSCPVAMVHSGMSDGDRLDVWRRAKAGEVGVVIGTRSALFTSFAHLGVIIVDEEHDTSFKQLEGVRYNARDAALVRAKQLAIPIILGSATPSLETLNNAQSGRYNHARLLQRAGAAKPPKMQLVDVRNQNMHEGMSGELLAAMRAELEQSRQVLVFLNRRGFSPSLMCHDCGWNAGCLQCDANMTVHLTPRHLRCHHCDSRRQLPDYCPECHSANLSGEGVGTERSQRALEQLFPDYPVLRVDRDTVSRKGELEQLLEQVNGGAPCILVGTQMLAKGHHFPNVTLVAIADADAGFFSSDFRGAERISQLLVQVAGRAGRAELPGRVLIQTHHPEQPLLLELLQRGYHGVAQSLLVERQVLSLPPSGYLVMLRADARYEQLAEQMLQRLRDELQHLAADRVAWVGPMPALMLRRQGRFRAQLMLKSTSRSILSQLTSAIVDWLEKDKQGRQMRWSVDVDPQETI</sequence>
<dbReference type="InterPro" id="IPR040498">
    <property type="entry name" value="PriA_CRR"/>
</dbReference>
<comment type="caution">
    <text evidence="14">The sequence shown here is derived from an EMBL/GenBank/DDBJ whole genome shotgun (WGS) entry which is preliminary data.</text>
</comment>
<dbReference type="InterPro" id="IPR005259">
    <property type="entry name" value="PriA"/>
</dbReference>
<evidence type="ECO:0000256" key="4">
    <source>
        <dbReference type="ARBA" id="ARBA00022741"/>
    </source>
</evidence>
<evidence type="ECO:0000259" key="12">
    <source>
        <dbReference type="PROSITE" id="PS51192"/>
    </source>
</evidence>
<dbReference type="CDD" id="cd17929">
    <property type="entry name" value="DEXHc_priA"/>
    <property type="match status" value="1"/>
</dbReference>
<dbReference type="InterPro" id="IPR014001">
    <property type="entry name" value="Helicase_ATP-bd"/>
</dbReference>
<evidence type="ECO:0000256" key="6">
    <source>
        <dbReference type="ARBA" id="ARBA00022806"/>
    </source>
</evidence>
<dbReference type="Pfam" id="PF00270">
    <property type="entry name" value="DEAD"/>
    <property type="match status" value="1"/>
</dbReference>
<keyword evidence="3 11" id="KW-0479">Metal-binding</keyword>
<dbReference type="EMBL" id="CAKLPX010000002">
    <property type="protein sequence ID" value="CAH0991845.1"/>
    <property type="molecule type" value="Genomic_DNA"/>
</dbReference>
<protein>
    <recommendedName>
        <fullName evidence="11">Replication restart protein PriA</fullName>
    </recommendedName>
    <alternativeName>
        <fullName evidence="11">ATP-dependent DNA helicase PriA</fullName>
        <ecNumber evidence="11">5.6.2.4</ecNumber>
    </alternativeName>
    <alternativeName>
        <fullName evidence="11">DNA 3'-5' helicase PriA</fullName>
    </alternativeName>
</protein>
<keyword evidence="1 11" id="KW-0639">Primosome</keyword>
<feature type="binding site" evidence="11">
    <location>
        <position position="468"/>
    </location>
    <ligand>
        <name>Zn(2+)</name>
        <dbReference type="ChEBI" id="CHEBI:29105"/>
        <label>1</label>
    </ligand>
</feature>
<keyword evidence="5 11" id="KW-0378">Hydrolase</keyword>
<accession>A0ABM9AF65</accession>
<keyword evidence="4 11" id="KW-0547">Nucleotide-binding</keyword>
<feature type="binding site" evidence="11">
    <location>
        <position position="505"/>
    </location>
    <ligand>
        <name>Zn(2+)</name>
        <dbReference type="ChEBI" id="CHEBI:29105"/>
        <label>1</label>
    </ligand>
</feature>
<dbReference type="Proteomes" id="UP000838100">
    <property type="component" value="Unassembled WGS sequence"/>
</dbReference>
<dbReference type="CDD" id="cd18804">
    <property type="entry name" value="SF2_C_priA"/>
    <property type="match status" value="1"/>
</dbReference>
<dbReference type="PANTHER" id="PTHR30580">
    <property type="entry name" value="PRIMOSOMAL PROTEIN N"/>
    <property type="match status" value="1"/>
</dbReference>
<dbReference type="InterPro" id="IPR001650">
    <property type="entry name" value="Helicase_C-like"/>
</dbReference>
<evidence type="ECO:0000256" key="8">
    <source>
        <dbReference type="ARBA" id="ARBA00022840"/>
    </source>
</evidence>
<dbReference type="InterPro" id="IPR027417">
    <property type="entry name" value="P-loop_NTPase"/>
</dbReference>
<feature type="binding site" evidence="11">
    <location>
        <position position="474"/>
    </location>
    <ligand>
        <name>Zn(2+)</name>
        <dbReference type="ChEBI" id="CHEBI:29105"/>
        <label>2</label>
    </ligand>
</feature>
<comment type="cofactor">
    <cofactor evidence="11">
        <name>Zn(2+)</name>
        <dbReference type="ChEBI" id="CHEBI:29105"/>
    </cofactor>
    <text evidence="11">Binds 2 zinc ions per subunit.</text>
</comment>
<dbReference type="Gene3D" id="3.40.1440.60">
    <property type="entry name" value="PriA, 3(prime) DNA-binding domain"/>
    <property type="match status" value="1"/>
</dbReference>
<keyword evidence="8 11" id="KW-0067">ATP-binding</keyword>
<evidence type="ECO:0000256" key="7">
    <source>
        <dbReference type="ARBA" id="ARBA00022833"/>
    </source>
</evidence>
<keyword evidence="7 11" id="KW-0862">Zinc</keyword>
<organism evidence="14 15">
    <name type="scientific">Sinobacterium norvegicum</name>
    <dbReference type="NCBI Taxonomy" id="1641715"/>
    <lineage>
        <taxon>Bacteria</taxon>
        <taxon>Pseudomonadati</taxon>
        <taxon>Pseudomonadota</taxon>
        <taxon>Gammaproteobacteria</taxon>
        <taxon>Cellvibrionales</taxon>
        <taxon>Spongiibacteraceae</taxon>
        <taxon>Sinobacterium</taxon>
    </lineage>
</organism>
<name>A0ABM9AF65_9GAMM</name>
<dbReference type="SUPFAM" id="SSF52540">
    <property type="entry name" value="P-loop containing nucleoside triphosphate hydrolases"/>
    <property type="match status" value="2"/>
</dbReference>
<dbReference type="RefSeq" id="WP_237444547.1">
    <property type="nucleotide sequence ID" value="NZ_CAKLPX010000002.1"/>
</dbReference>
<dbReference type="InterPro" id="IPR041222">
    <property type="entry name" value="PriA_3primeBD"/>
</dbReference>
<evidence type="ECO:0000256" key="10">
    <source>
        <dbReference type="ARBA" id="ARBA00023235"/>
    </source>
</evidence>
<dbReference type="PANTHER" id="PTHR30580:SF0">
    <property type="entry name" value="PRIMOSOMAL PROTEIN N"/>
    <property type="match status" value="1"/>
</dbReference>
<keyword evidence="6 11" id="KW-0347">Helicase</keyword>
<comment type="similarity">
    <text evidence="11">Belongs to the helicase family. PriA subfamily.</text>
</comment>
<dbReference type="InterPro" id="IPR011545">
    <property type="entry name" value="DEAD/DEAH_box_helicase_dom"/>
</dbReference>
<keyword evidence="2 11" id="KW-0235">DNA replication</keyword>
<feature type="binding site" evidence="11">
    <location>
        <position position="492"/>
    </location>
    <ligand>
        <name>Zn(2+)</name>
        <dbReference type="ChEBI" id="CHEBI:29105"/>
        <label>2</label>
    </ligand>
</feature>
<dbReference type="GO" id="GO:0016787">
    <property type="term" value="F:hydrolase activity"/>
    <property type="evidence" value="ECO:0007669"/>
    <property type="project" value="UniProtKB-KW"/>
</dbReference>
<reference evidence="14" key="1">
    <citation type="submission" date="2021-12" db="EMBL/GenBank/DDBJ databases">
        <authorList>
            <person name="Rodrigo-Torres L."/>
            <person name="Arahal R. D."/>
            <person name="Lucena T."/>
        </authorList>
    </citation>
    <scope>NUCLEOTIDE SEQUENCE</scope>
    <source>
        <strain evidence="14">CECT 8267</strain>
    </source>
</reference>
<feature type="domain" description="Helicase ATP-binding" evidence="12">
    <location>
        <begin position="249"/>
        <end position="406"/>
    </location>
</feature>
<dbReference type="InterPro" id="IPR042115">
    <property type="entry name" value="PriA_3primeBD_sf"/>
</dbReference>
<comment type="catalytic activity">
    <reaction evidence="11">
        <text>Couples ATP hydrolysis with the unwinding of duplex DNA by translocating in the 3'-5' direction.</text>
        <dbReference type="EC" id="5.6.2.4"/>
    </reaction>
</comment>
<dbReference type="SMART" id="SM00487">
    <property type="entry name" value="DEXDc"/>
    <property type="match status" value="1"/>
</dbReference>
<evidence type="ECO:0000256" key="3">
    <source>
        <dbReference type="ARBA" id="ARBA00022723"/>
    </source>
</evidence>
<dbReference type="PROSITE" id="PS51192">
    <property type="entry name" value="HELICASE_ATP_BIND_1"/>
    <property type="match status" value="1"/>
</dbReference>
<dbReference type="Pfam" id="PF18319">
    <property type="entry name" value="Zn_ribbon_PriA"/>
    <property type="match status" value="1"/>
</dbReference>
<dbReference type="InterPro" id="IPR041236">
    <property type="entry name" value="PriA_C"/>
</dbReference>
<feature type="binding site" evidence="11">
    <location>
        <position position="495"/>
    </location>
    <ligand>
        <name>Zn(2+)</name>
        <dbReference type="ChEBI" id="CHEBI:29105"/>
        <label>2</label>
    </ligand>
</feature>
<dbReference type="NCBIfam" id="TIGR00595">
    <property type="entry name" value="priA"/>
    <property type="match status" value="1"/>
</dbReference>
<comment type="function">
    <text evidence="11">Initiates the restart of stalled replication forks, which reloads the replicative helicase on sites other than the origin of replication. Recognizes and binds to abandoned replication forks and remodels them to uncover a helicase loading site. Promotes assembly of the primosome at these replication forks.</text>
</comment>
<dbReference type="Pfam" id="PF18074">
    <property type="entry name" value="PriA_C"/>
    <property type="match status" value="1"/>
</dbReference>
<keyword evidence="10 11" id="KW-0413">Isomerase</keyword>
<feature type="binding site" evidence="11">
    <location>
        <position position="508"/>
    </location>
    <ligand>
        <name>Zn(2+)</name>
        <dbReference type="ChEBI" id="CHEBI:29105"/>
        <label>1</label>
    </ligand>
</feature>
<dbReference type="Pfam" id="PF00271">
    <property type="entry name" value="Helicase_C"/>
    <property type="match status" value="1"/>
</dbReference>
<feature type="binding site" evidence="11">
    <location>
        <position position="477"/>
    </location>
    <ligand>
        <name>Zn(2+)</name>
        <dbReference type="ChEBI" id="CHEBI:29105"/>
        <label>2</label>
    </ligand>
</feature>
<gene>
    <name evidence="11 14" type="primary">priA</name>
    <name evidence="14" type="ORF">SIN8267_01960</name>
</gene>
<keyword evidence="9 11" id="KW-0238">DNA-binding</keyword>
<keyword evidence="15" id="KW-1185">Reference proteome</keyword>
<feature type="domain" description="Helicase C-terminal" evidence="13">
    <location>
        <begin position="500"/>
        <end position="658"/>
    </location>
</feature>
<feature type="binding site" evidence="11">
    <location>
        <position position="465"/>
    </location>
    <ligand>
        <name>Zn(2+)</name>
        <dbReference type="ChEBI" id="CHEBI:29105"/>
        <label>1</label>
    </ligand>
</feature>
<dbReference type="Pfam" id="PF17764">
    <property type="entry name" value="PriA_3primeBD"/>
    <property type="match status" value="1"/>
</dbReference>
<dbReference type="Gene3D" id="3.40.50.300">
    <property type="entry name" value="P-loop containing nucleotide triphosphate hydrolases"/>
    <property type="match status" value="2"/>
</dbReference>
<evidence type="ECO:0000313" key="14">
    <source>
        <dbReference type="EMBL" id="CAH0991845.1"/>
    </source>
</evidence>
<dbReference type="PROSITE" id="PS51194">
    <property type="entry name" value="HELICASE_CTER"/>
    <property type="match status" value="1"/>
</dbReference>